<dbReference type="Proteomes" id="UP000028782">
    <property type="component" value="Chromosome"/>
</dbReference>
<evidence type="ECO:0000256" key="9">
    <source>
        <dbReference type="SAM" id="MobiDB-lite"/>
    </source>
</evidence>
<organism evidence="11 12">
    <name type="scientific">Comamonas testosteroni TK102</name>
    <dbReference type="NCBI Taxonomy" id="1392005"/>
    <lineage>
        <taxon>Bacteria</taxon>
        <taxon>Pseudomonadati</taxon>
        <taxon>Pseudomonadota</taxon>
        <taxon>Betaproteobacteria</taxon>
        <taxon>Burkholderiales</taxon>
        <taxon>Comamonadaceae</taxon>
        <taxon>Comamonas</taxon>
    </lineage>
</organism>
<dbReference type="SMART" id="SM00926">
    <property type="entry name" value="Molybdop_Fe4S4"/>
    <property type="match status" value="1"/>
</dbReference>
<dbReference type="SUPFAM" id="SSF53706">
    <property type="entry name" value="Formate dehydrogenase/DMSO reductase, domains 1-3"/>
    <property type="match status" value="1"/>
</dbReference>
<protein>
    <submittedName>
        <fullName evidence="11">Tetrathionate reductase subunit A</fullName>
    </submittedName>
</protein>
<sequence>MPFPHTKGKTMNDKKLSPEQSQDTEADRTVAGRTDAGRRRMLLRSGAVAGGLAAFAAGYGETVAKGAKGLITGSSGKSTQSATRGNSLMPEFRIDPISGKLTTQPGQVVSPSSCLGCWTQCGVRVRVDTADNRIIRIAGNPYHPLATTHPAPMETPVREVYAMLGGDNGLEGRATSCARGSAMFEHQKAPHRVLKPLKRVGPRGSGQWKSITLEELVQEICEGGDLFGEGHVDGLRAIRDVNTLIDEANPEYGPKSNQLLVTEAANEGRTPLVNRFAKQSFGTINVSNHGSYCGQTYRVGTGAALGDMAGMPHGKPDWKHSRFGLFIGTSPAQSGNPFQRVGRELAEARSRSENTYKYVVVSPMLPTSSSHAAGDNNRWLPVKPGSDLALAMGLIRWIIDNERYDKQFLTQPGPAAMAAVGEASWGNATHLLINDPRHPRYGQFLRGADIGLPLPEPVDEKTPAEDVYVVQLDDGSLAAHTVATAAELIVEREFTPASAADATEDLAPMAVCTAFVKLRTEARQKTLEEYAALCGVPVKEIEDLAREFTSHGKQAVANSHGGTMNGSGFYTAYAIAMLNNLIGNLNVRGGWVMDAGPFGPFGPGPRYNFAQFEGAVKPQGVALSRTKFPYEKTSEFKRKKEAGQTPYPAKAPWYPAPGGLSSEMLAAGMLGYPYPVKAWINHISNPIYAMCGFENALADAVKDVKKLPLFVSVDPFINETSALADYIVPDTVTYESWGIGAPWADVVAKSSTVRWPTVDAATTKTADGQPIGFESFVFAVAKQLGLPGFGKNAMSTKDGEPLDLENAEDFYLRGMCNIAYQAGKPVPEASDDDIAITGLDKWMPSLQKRVAPEEVRRVAMVMSRGGRFDKVEDAWKDDQLKLQAKFPATFWHEGLSKMRHSMTGERYSGCPTWYPARLADGSDMRAVFTEQDWPLTMTSYKSNLMSSMSIASSRLRQVHPHNPVSINKADAAKLGIANGDPIEISTPGGKLQAVALVRAGIAPGAIAIEHGYGHKQLGAVAHKVDGRLTHANPQHGNGVNLNALGFADPTRPEKDNVWIDWVSGAVVRQGLPVKVRKA</sequence>
<dbReference type="InterPro" id="IPR037946">
    <property type="entry name" value="MopB_CT_Tetrathionate"/>
</dbReference>
<keyword evidence="8" id="KW-0411">Iron-sulfur</keyword>
<dbReference type="PANTHER" id="PTHR43742">
    <property type="entry name" value="TRIMETHYLAMINE-N-OXIDE REDUCTASE"/>
    <property type="match status" value="1"/>
</dbReference>
<feature type="domain" description="4Fe-4S Mo/W bis-MGD-type" evidence="10">
    <location>
        <begin position="107"/>
        <end position="191"/>
    </location>
</feature>
<dbReference type="InterPro" id="IPR009010">
    <property type="entry name" value="Asp_de-COase-like_dom_sf"/>
</dbReference>
<dbReference type="Gene3D" id="3.40.228.10">
    <property type="entry name" value="Dimethylsulfoxide Reductase, domain 2"/>
    <property type="match status" value="1"/>
</dbReference>
<dbReference type="GO" id="GO:0043546">
    <property type="term" value="F:molybdopterin cofactor binding"/>
    <property type="evidence" value="ECO:0007669"/>
    <property type="project" value="InterPro"/>
</dbReference>
<proteinExistence type="inferred from homology"/>
<keyword evidence="3" id="KW-0500">Molybdenum</keyword>
<reference evidence="11 12" key="1">
    <citation type="journal article" date="2014" name="Genome Announc.">
        <title>Complete Genome Sequence of Polychlorinated Biphenyl Degrader Comamonas testosteroni TK102 (NBRC 109938).</title>
        <authorList>
            <person name="Fukuda K."/>
            <person name="Hosoyama A."/>
            <person name="Tsuchikane K."/>
            <person name="Ohji S."/>
            <person name="Yamazoe A."/>
            <person name="Fujita N."/>
            <person name="Shintani M."/>
            <person name="Kimbara K."/>
        </authorList>
    </citation>
    <scope>NUCLEOTIDE SEQUENCE [LARGE SCALE GENOMIC DNA]</scope>
    <source>
        <strain evidence="11">TK102</strain>
    </source>
</reference>
<dbReference type="InterPro" id="IPR050612">
    <property type="entry name" value="Prok_Mopterin_Oxidored"/>
</dbReference>
<evidence type="ECO:0000313" key="11">
    <source>
        <dbReference type="EMBL" id="AIJ46840.1"/>
    </source>
</evidence>
<dbReference type="SUPFAM" id="SSF50692">
    <property type="entry name" value="ADC-like"/>
    <property type="match status" value="1"/>
</dbReference>
<dbReference type="EMBL" id="CP006704">
    <property type="protein sequence ID" value="AIJ46840.1"/>
    <property type="molecule type" value="Genomic_DNA"/>
</dbReference>
<feature type="compositionally biased region" description="Basic and acidic residues" evidence="9">
    <location>
        <begin position="25"/>
        <end position="37"/>
    </location>
</feature>
<dbReference type="Gene3D" id="3.30.200.210">
    <property type="match status" value="1"/>
</dbReference>
<evidence type="ECO:0000256" key="3">
    <source>
        <dbReference type="ARBA" id="ARBA00022505"/>
    </source>
</evidence>
<comment type="similarity">
    <text evidence="1">Belongs to the prokaryotic molybdopterin-containing oxidoreductase family.</text>
</comment>
<dbReference type="PANTHER" id="PTHR43742:SF9">
    <property type="entry name" value="TETRATHIONATE REDUCTASE SUBUNIT A"/>
    <property type="match status" value="1"/>
</dbReference>
<accession>A0A076PSY7</accession>
<evidence type="ECO:0000313" key="12">
    <source>
        <dbReference type="Proteomes" id="UP000028782"/>
    </source>
</evidence>
<dbReference type="AlphaFoldDB" id="A0A076PSY7"/>
<keyword evidence="6" id="KW-0560">Oxidoreductase</keyword>
<dbReference type="Pfam" id="PF01568">
    <property type="entry name" value="Molydop_binding"/>
    <property type="match status" value="1"/>
</dbReference>
<evidence type="ECO:0000259" key="10">
    <source>
        <dbReference type="PROSITE" id="PS51669"/>
    </source>
</evidence>
<dbReference type="PROSITE" id="PS51669">
    <property type="entry name" value="4FE4S_MOW_BIS_MGD"/>
    <property type="match status" value="1"/>
</dbReference>
<dbReference type="Gene3D" id="2.40.40.20">
    <property type="match status" value="1"/>
</dbReference>
<dbReference type="InterPro" id="IPR006656">
    <property type="entry name" value="Mopterin_OxRdtase"/>
</dbReference>
<keyword evidence="4" id="KW-0479">Metal-binding</keyword>
<dbReference type="GO" id="GO:0016491">
    <property type="term" value="F:oxidoreductase activity"/>
    <property type="evidence" value="ECO:0007669"/>
    <property type="project" value="UniProtKB-KW"/>
</dbReference>
<evidence type="ECO:0000256" key="4">
    <source>
        <dbReference type="ARBA" id="ARBA00022723"/>
    </source>
</evidence>
<evidence type="ECO:0000256" key="5">
    <source>
        <dbReference type="ARBA" id="ARBA00022729"/>
    </source>
</evidence>
<keyword evidence="7" id="KW-0408">Iron</keyword>
<gene>
    <name evidence="11" type="ORF">O987_13620</name>
</gene>
<evidence type="ECO:0000256" key="2">
    <source>
        <dbReference type="ARBA" id="ARBA00022485"/>
    </source>
</evidence>
<dbReference type="InterPro" id="IPR041929">
    <property type="entry name" value="Tetrathionate-R_A_N"/>
</dbReference>
<evidence type="ECO:0000256" key="8">
    <source>
        <dbReference type="ARBA" id="ARBA00023014"/>
    </source>
</evidence>
<dbReference type="GO" id="GO:0051539">
    <property type="term" value="F:4 iron, 4 sulfur cluster binding"/>
    <property type="evidence" value="ECO:0007669"/>
    <property type="project" value="UniProtKB-KW"/>
</dbReference>
<evidence type="ECO:0000256" key="7">
    <source>
        <dbReference type="ARBA" id="ARBA00023004"/>
    </source>
</evidence>
<dbReference type="GO" id="GO:0046872">
    <property type="term" value="F:metal ion binding"/>
    <property type="evidence" value="ECO:0007669"/>
    <property type="project" value="UniProtKB-KW"/>
</dbReference>
<evidence type="ECO:0000256" key="1">
    <source>
        <dbReference type="ARBA" id="ARBA00010312"/>
    </source>
</evidence>
<name>A0A076PSY7_COMTE</name>
<dbReference type="CDD" id="cd02758">
    <property type="entry name" value="MopB_Tetrathionate-Ra"/>
    <property type="match status" value="1"/>
</dbReference>
<keyword evidence="5" id="KW-0732">Signal</keyword>
<dbReference type="Pfam" id="PF00384">
    <property type="entry name" value="Molybdopterin"/>
    <property type="match status" value="1"/>
</dbReference>
<dbReference type="Gene3D" id="3.40.50.740">
    <property type="match status" value="1"/>
</dbReference>
<keyword evidence="2" id="KW-0004">4Fe-4S</keyword>
<evidence type="ECO:0000256" key="6">
    <source>
        <dbReference type="ARBA" id="ARBA00023002"/>
    </source>
</evidence>
<dbReference type="KEGG" id="ctes:O987_13620"/>
<dbReference type="CDD" id="cd02780">
    <property type="entry name" value="MopB_CT_Tetrathionate_Arsenate-R"/>
    <property type="match status" value="1"/>
</dbReference>
<dbReference type="HOGENOM" id="CLU_008235_0_0_4"/>
<feature type="region of interest" description="Disordered" evidence="9">
    <location>
        <begin position="1"/>
        <end position="37"/>
    </location>
</feature>
<dbReference type="InterPro" id="IPR006657">
    <property type="entry name" value="MoPterin_dinucl-bd_dom"/>
</dbReference>
<dbReference type="InterPro" id="IPR006963">
    <property type="entry name" value="Mopterin_OxRdtase_4Fe-4S_dom"/>
</dbReference>